<feature type="region of interest" description="Disordered" evidence="1">
    <location>
        <begin position="1"/>
        <end position="72"/>
    </location>
</feature>
<keyword evidence="3" id="KW-1185">Reference proteome</keyword>
<feature type="compositionally biased region" description="Gly residues" evidence="1">
    <location>
        <begin position="49"/>
        <end position="72"/>
    </location>
</feature>
<sequence>MDAGRDSGRDHVDRDDLRGRCRTEAASQVASAFRGGRAFGARSQDGRRTGGAAGTARGGSGAGNDVAGGGVG</sequence>
<dbReference type="Proteomes" id="UP001499854">
    <property type="component" value="Unassembled WGS sequence"/>
</dbReference>
<dbReference type="EMBL" id="BAAAQM010000065">
    <property type="protein sequence ID" value="GAA1999424.1"/>
    <property type="molecule type" value="Genomic_DNA"/>
</dbReference>
<feature type="compositionally biased region" description="Low complexity" evidence="1">
    <location>
        <begin position="30"/>
        <end position="43"/>
    </location>
</feature>
<protein>
    <submittedName>
        <fullName evidence="2">Uncharacterized protein</fullName>
    </submittedName>
</protein>
<reference evidence="2 3" key="1">
    <citation type="journal article" date="2019" name="Int. J. Syst. Evol. Microbiol.">
        <title>The Global Catalogue of Microorganisms (GCM) 10K type strain sequencing project: providing services to taxonomists for standard genome sequencing and annotation.</title>
        <authorList>
            <consortium name="The Broad Institute Genomics Platform"/>
            <consortium name="The Broad Institute Genome Sequencing Center for Infectious Disease"/>
            <person name="Wu L."/>
            <person name="Ma J."/>
        </authorList>
    </citation>
    <scope>NUCLEOTIDE SEQUENCE [LARGE SCALE GENOMIC DNA]</scope>
    <source>
        <strain evidence="2 3">JCM 16013</strain>
    </source>
</reference>
<feature type="compositionally biased region" description="Basic and acidic residues" evidence="1">
    <location>
        <begin position="1"/>
        <end position="23"/>
    </location>
</feature>
<comment type="caution">
    <text evidence="2">The sequence shown here is derived from an EMBL/GenBank/DDBJ whole genome shotgun (WGS) entry which is preliminary data.</text>
</comment>
<evidence type="ECO:0000313" key="3">
    <source>
        <dbReference type="Proteomes" id="UP001499854"/>
    </source>
</evidence>
<name>A0ABN2T6G1_9ACTN</name>
<accession>A0ABN2T6G1</accession>
<organism evidence="2 3">
    <name type="scientific">Catenulispora subtropica</name>
    <dbReference type="NCBI Taxonomy" id="450798"/>
    <lineage>
        <taxon>Bacteria</taxon>
        <taxon>Bacillati</taxon>
        <taxon>Actinomycetota</taxon>
        <taxon>Actinomycetes</taxon>
        <taxon>Catenulisporales</taxon>
        <taxon>Catenulisporaceae</taxon>
        <taxon>Catenulispora</taxon>
    </lineage>
</organism>
<proteinExistence type="predicted"/>
<gene>
    <name evidence="2" type="ORF">GCM10009838_76050</name>
</gene>
<evidence type="ECO:0000256" key="1">
    <source>
        <dbReference type="SAM" id="MobiDB-lite"/>
    </source>
</evidence>
<evidence type="ECO:0000313" key="2">
    <source>
        <dbReference type="EMBL" id="GAA1999424.1"/>
    </source>
</evidence>